<organism evidence="8 9">
    <name type="scientific">Siculibacillus lacustris</name>
    <dbReference type="NCBI Taxonomy" id="1549641"/>
    <lineage>
        <taxon>Bacteria</taxon>
        <taxon>Pseudomonadati</taxon>
        <taxon>Pseudomonadota</taxon>
        <taxon>Alphaproteobacteria</taxon>
        <taxon>Hyphomicrobiales</taxon>
        <taxon>Ancalomicrobiaceae</taxon>
        <taxon>Siculibacillus</taxon>
    </lineage>
</organism>
<feature type="transmembrane region" description="Helical" evidence="7">
    <location>
        <begin position="53"/>
        <end position="74"/>
    </location>
</feature>
<comment type="subcellular location">
    <subcellularLocation>
        <location evidence="1">Cell membrane</location>
        <topology evidence="1">Multi-pass membrane protein</topology>
    </subcellularLocation>
</comment>
<evidence type="ECO:0000256" key="1">
    <source>
        <dbReference type="ARBA" id="ARBA00004651"/>
    </source>
</evidence>
<dbReference type="Pfam" id="PF07681">
    <property type="entry name" value="DoxX"/>
    <property type="match status" value="1"/>
</dbReference>
<dbReference type="AlphaFoldDB" id="A0A4V2KST9"/>
<dbReference type="InterPro" id="IPR051907">
    <property type="entry name" value="DoxX-like_oxidoreductase"/>
</dbReference>
<evidence type="ECO:0000313" key="8">
    <source>
        <dbReference type="EMBL" id="TBW34389.1"/>
    </source>
</evidence>
<reference evidence="8 9" key="1">
    <citation type="submission" date="2019-02" db="EMBL/GenBank/DDBJ databases">
        <title>Siculibacillus lacustris gen. nov., sp. nov., a new rosette-forming bacterium isolated from a freshwater crater lake (Lake St. Ana, Romania).</title>
        <authorList>
            <person name="Felfoldi T."/>
            <person name="Marton Z."/>
            <person name="Szabo A."/>
            <person name="Mentes A."/>
            <person name="Boka K."/>
            <person name="Marialigeti K."/>
            <person name="Mathe I."/>
            <person name="Koncz M."/>
            <person name="Schumann P."/>
            <person name="Toth E."/>
        </authorList>
    </citation>
    <scope>NUCLEOTIDE SEQUENCE [LARGE SCALE GENOMIC DNA]</scope>
    <source>
        <strain evidence="8 9">SA-279</strain>
    </source>
</reference>
<dbReference type="GO" id="GO:0005886">
    <property type="term" value="C:plasma membrane"/>
    <property type="evidence" value="ECO:0007669"/>
    <property type="project" value="UniProtKB-SubCell"/>
</dbReference>
<keyword evidence="9" id="KW-1185">Reference proteome</keyword>
<gene>
    <name evidence="8" type="ORF">EYW49_18290</name>
</gene>
<evidence type="ECO:0000256" key="5">
    <source>
        <dbReference type="ARBA" id="ARBA00022989"/>
    </source>
</evidence>
<keyword evidence="6 7" id="KW-0472">Membrane</keyword>
<keyword evidence="3" id="KW-1003">Cell membrane</keyword>
<dbReference type="Proteomes" id="UP000292781">
    <property type="component" value="Unassembled WGS sequence"/>
</dbReference>
<comment type="similarity">
    <text evidence="2">Belongs to the DoxX family.</text>
</comment>
<feature type="transmembrane region" description="Helical" evidence="7">
    <location>
        <begin position="81"/>
        <end position="102"/>
    </location>
</feature>
<name>A0A4V2KST9_9HYPH</name>
<dbReference type="EMBL" id="SJFN01000034">
    <property type="protein sequence ID" value="TBW34389.1"/>
    <property type="molecule type" value="Genomic_DNA"/>
</dbReference>
<dbReference type="PANTHER" id="PTHR33452:SF1">
    <property type="entry name" value="INNER MEMBRANE PROTEIN YPHA-RELATED"/>
    <property type="match status" value="1"/>
</dbReference>
<proteinExistence type="inferred from homology"/>
<feature type="transmembrane region" description="Helical" evidence="7">
    <location>
        <begin position="108"/>
        <end position="127"/>
    </location>
</feature>
<dbReference type="OrthoDB" id="5382961at2"/>
<evidence type="ECO:0000313" key="9">
    <source>
        <dbReference type="Proteomes" id="UP000292781"/>
    </source>
</evidence>
<comment type="caution">
    <text evidence="8">The sequence shown here is derived from an EMBL/GenBank/DDBJ whole genome shotgun (WGS) entry which is preliminary data.</text>
</comment>
<evidence type="ECO:0000256" key="2">
    <source>
        <dbReference type="ARBA" id="ARBA00006679"/>
    </source>
</evidence>
<evidence type="ECO:0000256" key="6">
    <source>
        <dbReference type="ARBA" id="ARBA00023136"/>
    </source>
</evidence>
<accession>A0A4V2KST9</accession>
<dbReference type="PANTHER" id="PTHR33452">
    <property type="entry name" value="OXIDOREDUCTASE CATD-RELATED"/>
    <property type="match status" value="1"/>
</dbReference>
<evidence type="ECO:0000256" key="4">
    <source>
        <dbReference type="ARBA" id="ARBA00022692"/>
    </source>
</evidence>
<protein>
    <submittedName>
        <fullName evidence="8">DoxX family protein</fullName>
    </submittedName>
</protein>
<sequence>MSSLLSKFDPFDGDNIIRITAGLFMFPRVAGKITGYEATLGFFEKAGFHPAPAFLVLAGVMEAVSGLCLVFGLWVRFAAPVAAGALFVAAAALFEVGGFKWVWNKGGFEYPVFWGLICLAIAIKEWLPLLRRWFPRAA</sequence>
<evidence type="ECO:0000256" key="3">
    <source>
        <dbReference type="ARBA" id="ARBA00022475"/>
    </source>
</evidence>
<dbReference type="InterPro" id="IPR032808">
    <property type="entry name" value="DoxX"/>
</dbReference>
<keyword evidence="5 7" id="KW-1133">Transmembrane helix</keyword>
<keyword evidence="4 7" id="KW-0812">Transmembrane</keyword>
<dbReference type="RefSeq" id="WP_131311074.1">
    <property type="nucleotide sequence ID" value="NZ_SJFN01000034.1"/>
</dbReference>
<evidence type="ECO:0000256" key="7">
    <source>
        <dbReference type="SAM" id="Phobius"/>
    </source>
</evidence>